<dbReference type="SUPFAM" id="SSF48452">
    <property type="entry name" value="TPR-like"/>
    <property type="match status" value="1"/>
</dbReference>
<organism evidence="1 2">
    <name type="scientific">Eiseniibacteriota bacterium</name>
    <dbReference type="NCBI Taxonomy" id="2212470"/>
    <lineage>
        <taxon>Bacteria</taxon>
        <taxon>Candidatus Eiseniibacteriota</taxon>
    </lineage>
</organism>
<reference evidence="1 2" key="1">
    <citation type="journal article" date="2019" name="Nat. Microbiol.">
        <title>Mediterranean grassland soil C-N compound turnover is dependent on rainfall and depth, and is mediated by genomically divergent microorganisms.</title>
        <authorList>
            <person name="Diamond S."/>
            <person name="Andeer P.F."/>
            <person name="Li Z."/>
            <person name="Crits-Christoph A."/>
            <person name="Burstein D."/>
            <person name="Anantharaman K."/>
            <person name="Lane K.R."/>
            <person name="Thomas B.C."/>
            <person name="Pan C."/>
            <person name="Northen T.R."/>
            <person name="Banfield J.F."/>
        </authorList>
    </citation>
    <scope>NUCLEOTIDE SEQUENCE [LARGE SCALE GENOMIC DNA]</scope>
    <source>
        <strain evidence="1">WS_4</strain>
    </source>
</reference>
<dbReference type="EMBL" id="VBOU01000059">
    <property type="protein sequence ID" value="TMQ54673.1"/>
    <property type="molecule type" value="Genomic_DNA"/>
</dbReference>
<dbReference type="InterPro" id="IPR029055">
    <property type="entry name" value="Ntn_hydrolases_N"/>
</dbReference>
<dbReference type="Pfam" id="PF06267">
    <property type="entry name" value="DUF1028"/>
    <property type="match status" value="1"/>
</dbReference>
<gene>
    <name evidence="1" type="ORF">E6K74_05345</name>
</gene>
<dbReference type="InterPro" id="IPR010430">
    <property type="entry name" value="DUF1028"/>
</dbReference>
<dbReference type="SUPFAM" id="SSF56235">
    <property type="entry name" value="N-terminal nucleophile aminohydrolases (Ntn hydrolases)"/>
    <property type="match status" value="1"/>
</dbReference>
<proteinExistence type="predicted"/>
<dbReference type="Gene3D" id="3.60.20.10">
    <property type="entry name" value="Glutamine Phosphoribosylpyrophosphate, subunit 1, domain 1"/>
    <property type="match status" value="1"/>
</dbReference>
<comment type="caution">
    <text evidence="1">The sequence shown here is derived from an EMBL/GenBank/DDBJ whole genome shotgun (WGS) entry which is preliminary data.</text>
</comment>
<protein>
    <submittedName>
        <fullName evidence="1">DUF1028 domain-containing protein</fullName>
    </submittedName>
</protein>
<evidence type="ECO:0000313" key="2">
    <source>
        <dbReference type="Proteomes" id="UP000319829"/>
    </source>
</evidence>
<evidence type="ECO:0000313" key="1">
    <source>
        <dbReference type="EMBL" id="TMQ54673.1"/>
    </source>
</evidence>
<dbReference type="Proteomes" id="UP000319829">
    <property type="component" value="Unassembled WGS sequence"/>
</dbReference>
<dbReference type="PANTHER" id="PTHR39328">
    <property type="entry name" value="BLL2871 PROTEIN"/>
    <property type="match status" value="1"/>
</dbReference>
<accession>A0A538STF8</accession>
<dbReference type="PANTHER" id="PTHR39328:SF1">
    <property type="entry name" value="BLL2871 PROTEIN"/>
    <property type="match status" value="1"/>
</dbReference>
<sequence>MEPTGSSPGYAKERSSVSAPAAFAILAWDSLNQEWGAAAVSRWISIGSRSLHARAGAGAWVGLELPDPRGAGLALERMAGGLPARVALDSLLAGDARRGERQAALMDRAGSVAAFTGDLCPAWAGERTGRGYVCQGVGLRNGGTLQAMGRTFETAGGTLGERLVAAIEAAESAGPLREDGESAALLVVRDAGGPNGWSDRMVDLRVDQAQDAVQELRRIYAVHAATFLPAAYARFGDMAKRRGDSISADREYARAEAGFRAAVARSPKDPDALNELAWFLATHDRELEDALRFVKAAIVARPQDSNLYDTLAETEYRSGSLNRAIEAMARAVKYSGGAQRYADRLRRWERERSALEGKSTPDAGLRPNR</sequence>
<dbReference type="InterPro" id="IPR011990">
    <property type="entry name" value="TPR-like_helical_dom_sf"/>
</dbReference>
<dbReference type="AlphaFoldDB" id="A0A538STF8"/>
<name>A0A538STF8_UNCEI</name>
<dbReference type="Gene3D" id="1.25.40.10">
    <property type="entry name" value="Tetratricopeptide repeat domain"/>
    <property type="match status" value="1"/>
</dbReference>